<dbReference type="InterPro" id="IPR011006">
    <property type="entry name" value="CheY-like_superfamily"/>
</dbReference>
<comment type="function">
    <text evidence="4">Required for high-level post-exponential phase expression of a series of secreted proteins.</text>
</comment>
<sequence>MKVVICEDHPQQRKLLHTIIKNYAMMNHPSVEIALVASDAEQVLSYLENNKADCYFLDIELGDGSNGIQLADAIRKNDLLASIIFVTNYSEALKLTFKYKLAALDYIIKSSYENFSEEIIGAFESAVERYEKLGQTKTTNVFQIKMGELIKNVPYENIYYFETSEDFHKIRLYEKNGVYDFYGKLKDIEEIDSTFFRCHKSCVINLQHIIEINKKDKYVKLVNGAKCTVSFRAMRNIISKVNESLVKIE</sequence>
<evidence type="ECO:0000256" key="2">
    <source>
        <dbReference type="ARBA" id="ARBA00023012"/>
    </source>
</evidence>
<dbReference type="GO" id="GO:0000156">
    <property type="term" value="F:phosphorelay response regulator activity"/>
    <property type="evidence" value="ECO:0007669"/>
    <property type="project" value="InterPro"/>
</dbReference>
<name>A0A3N9U9W4_9BACI</name>
<dbReference type="OrthoDB" id="9809318at2"/>
<keyword evidence="1" id="KW-0963">Cytoplasm</keyword>
<proteinExistence type="predicted"/>
<dbReference type="InterPro" id="IPR001789">
    <property type="entry name" value="Sig_transdc_resp-reg_receiver"/>
</dbReference>
<dbReference type="InterPro" id="IPR046947">
    <property type="entry name" value="LytR-like"/>
</dbReference>
<keyword evidence="9" id="KW-1185">Reference proteome</keyword>
<dbReference type="Proteomes" id="UP000274033">
    <property type="component" value="Unassembled WGS sequence"/>
</dbReference>
<evidence type="ECO:0000313" key="8">
    <source>
        <dbReference type="EMBL" id="RQW73297.1"/>
    </source>
</evidence>
<feature type="domain" description="HTH LytTR-type" evidence="7">
    <location>
        <begin position="142"/>
        <end position="243"/>
    </location>
</feature>
<keyword evidence="2" id="KW-0902">Two-component regulatory system</keyword>
<dbReference type="GO" id="GO:0003677">
    <property type="term" value="F:DNA binding"/>
    <property type="evidence" value="ECO:0007669"/>
    <property type="project" value="UniProtKB-KW"/>
</dbReference>
<dbReference type="SUPFAM" id="SSF52172">
    <property type="entry name" value="CheY-like"/>
    <property type="match status" value="1"/>
</dbReference>
<evidence type="ECO:0000256" key="4">
    <source>
        <dbReference type="ARBA" id="ARBA00037164"/>
    </source>
</evidence>
<keyword evidence="3" id="KW-0010">Activator</keyword>
<comment type="caution">
    <text evidence="8">The sequence shown here is derived from an EMBL/GenBank/DDBJ whole genome shotgun (WGS) entry which is preliminary data.</text>
</comment>
<dbReference type="SMART" id="SM00850">
    <property type="entry name" value="LytTR"/>
    <property type="match status" value="1"/>
</dbReference>
<evidence type="ECO:0000259" key="7">
    <source>
        <dbReference type="PROSITE" id="PS50930"/>
    </source>
</evidence>
<dbReference type="AlphaFoldDB" id="A0A3N9U9W4"/>
<dbReference type="PROSITE" id="PS50110">
    <property type="entry name" value="RESPONSE_REGULATORY"/>
    <property type="match status" value="1"/>
</dbReference>
<evidence type="ECO:0000313" key="9">
    <source>
        <dbReference type="Proteomes" id="UP000274033"/>
    </source>
</evidence>
<evidence type="ECO:0000256" key="3">
    <source>
        <dbReference type="ARBA" id="ARBA00023159"/>
    </source>
</evidence>
<dbReference type="InterPro" id="IPR007492">
    <property type="entry name" value="LytTR_DNA-bd_dom"/>
</dbReference>
<protein>
    <submittedName>
        <fullName evidence="8">DNA-binding response regulator</fullName>
    </submittedName>
</protein>
<keyword evidence="5" id="KW-0597">Phosphoprotein</keyword>
<dbReference type="SMART" id="SM00448">
    <property type="entry name" value="REC"/>
    <property type="match status" value="1"/>
</dbReference>
<evidence type="ECO:0000256" key="1">
    <source>
        <dbReference type="ARBA" id="ARBA00022490"/>
    </source>
</evidence>
<accession>A0A3N9U9W4</accession>
<dbReference type="PANTHER" id="PTHR37299:SF3">
    <property type="entry name" value="STAGE 0 SPORULATION PROTEIN A HOMOLOG"/>
    <property type="match status" value="1"/>
</dbReference>
<evidence type="ECO:0000259" key="6">
    <source>
        <dbReference type="PROSITE" id="PS50110"/>
    </source>
</evidence>
<dbReference type="PANTHER" id="PTHR37299">
    <property type="entry name" value="TRANSCRIPTIONAL REGULATOR-RELATED"/>
    <property type="match status" value="1"/>
</dbReference>
<evidence type="ECO:0000256" key="5">
    <source>
        <dbReference type="PROSITE-ProRule" id="PRU00169"/>
    </source>
</evidence>
<feature type="modified residue" description="4-aspartylphosphate" evidence="5">
    <location>
        <position position="58"/>
    </location>
</feature>
<gene>
    <name evidence="8" type="ORF">EBB45_17245</name>
</gene>
<dbReference type="RefSeq" id="WP_124766591.1">
    <property type="nucleotide sequence ID" value="NZ_JAFBDY010000021.1"/>
</dbReference>
<feature type="domain" description="Response regulatory" evidence="6">
    <location>
        <begin position="2"/>
        <end position="124"/>
    </location>
</feature>
<dbReference type="Gene3D" id="2.40.50.1020">
    <property type="entry name" value="LytTr DNA-binding domain"/>
    <property type="match status" value="1"/>
</dbReference>
<keyword evidence="8" id="KW-0238">DNA-binding</keyword>
<dbReference type="Gene3D" id="3.40.50.2300">
    <property type="match status" value="1"/>
</dbReference>
<dbReference type="PROSITE" id="PS50930">
    <property type="entry name" value="HTH_LYTTR"/>
    <property type="match status" value="1"/>
</dbReference>
<dbReference type="Pfam" id="PF04397">
    <property type="entry name" value="LytTR"/>
    <property type="match status" value="1"/>
</dbReference>
<dbReference type="Pfam" id="PF00072">
    <property type="entry name" value="Response_reg"/>
    <property type="match status" value="1"/>
</dbReference>
<organism evidence="8 9">
    <name type="scientific">Lysinibacillus composti</name>
    <dbReference type="NCBI Taxonomy" id="720633"/>
    <lineage>
        <taxon>Bacteria</taxon>
        <taxon>Bacillati</taxon>
        <taxon>Bacillota</taxon>
        <taxon>Bacilli</taxon>
        <taxon>Bacillales</taxon>
        <taxon>Bacillaceae</taxon>
        <taxon>Lysinibacillus</taxon>
    </lineage>
</organism>
<reference evidence="8 9" key="1">
    <citation type="journal article" date="2013" name="J. Microbiol.">
        <title>Lysinibacillus chungkukjangi sp. nov., isolated from Chungkukjang, Korean fermented soybean food.</title>
        <authorList>
            <person name="Kim S.J."/>
            <person name="Jang Y.H."/>
            <person name="Hamada M."/>
            <person name="Ahn J.H."/>
            <person name="Weon H.Y."/>
            <person name="Suzuki K."/>
            <person name="Whang K.S."/>
            <person name="Kwon S.W."/>
        </authorList>
    </citation>
    <scope>NUCLEOTIDE SEQUENCE [LARGE SCALE GENOMIC DNA]</scope>
    <source>
        <strain evidence="8 9">MCCC 1A12701</strain>
    </source>
</reference>
<dbReference type="EMBL" id="RRCT01000023">
    <property type="protein sequence ID" value="RQW73297.1"/>
    <property type="molecule type" value="Genomic_DNA"/>
</dbReference>